<feature type="transmembrane region" description="Helical" evidence="5">
    <location>
        <begin position="44"/>
        <end position="64"/>
    </location>
</feature>
<dbReference type="SUPFAM" id="SSF55874">
    <property type="entry name" value="ATPase domain of HSP90 chaperone/DNA topoisomerase II/histidine kinase"/>
    <property type="match status" value="1"/>
</dbReference>
<dbReference type="InterPro" id="IPR003594">
    <property type="entry name" value="HATPase_dom"/>
</dbReference>
<dbReference type="PANTHER" id="PTHR24421:SF61">
    <property type="entry name" value="OXYGEN SENSOR HISTIDINE KINASE NREB"/>
    <property type="match status" value="1"/>
</dbReference>
<gene>
    <name evidence="8" type="ORF">ACH46_06310</name>
</gene>
<dbReference type="PANTHER" id="PTHR24421">
    <property type="entry name" value="NITRATE/NITRITE SENSOR PROTEIN NARX-RELATED"/>
    <property type="match status" value="1"/>
</dbReference>
<feature type="compositionally biased region" description="Basic and acidic residues" evidence="4">
    <location>
        <begin position="405"/>
        <end position="415"/>
    </location>
</feature>
<feature type="region of interest" description="Disordered" evidence="4">
    <location>
        <begin position="372"/>
        <end position="415"/>
    </location>
</feature>
<evidence type="ECO:0000256" key="2">
    <source>
        <dbReference type="ARBA" id="ARBA00022777"/>
    </source>
</evidence>
<keyword evidence="5" id="KW-0812">Transmembrane</keyword>
<keyword evidence="3" id="KW-0902">Two-component regulatory system</keyword>
<keyword evidence="5" id="KW-0472">Membrane</keyword>
<evidence type="ECO:0000313" key="8">
    <source>
        <dbReference type="EMBL" id="ALG84191.1"/>
    </source>
</evidence>
<evidence type="ECO:0000259" key="7">
    <source>
        <dbReference type="Pfam" id="PF04024"/>
    </source>
</evidence>
<dbReference type="Pfam" id="PF02518">
    <property type="entry name" value="HATPase_c"/>
    <property type="match status" value="1"/>
</dbReference>
<reference evidence="9" key="1">
    <citation type="submission" date="2015-06" db="EMBL/GenBank/DDBJ databases">
        <title>Complete genome sequence and metabolic analysis of phthalate degradation pathway in Gordonia sp. QH-11.</title>
        <authorList>
            <person name="Jin D."/>
            <person name="Kong X."/>
            <person name="Bai Z."/>
        </authorList>
    </citation>
    <scope>NUCLEOTIDE SEQUENCE [LARGE SCALE GENOMIC DNA]</scope>
    <source>
        <strain evidence="9">QH-11</strain>
    </source>
</reference>
<protein>
    <submittedName>
        <fullName evidence="8">Histidine kinase</fullName>
    </submittedName>
</protein>
<dbReference type="GO" id="GO:0016301">
    <property type="term" value="F:kinase activity"/>
    <property type="evidence" value="ECO:0007669"/>
    <property type="project" value="UniProtKB-KW"/>
</dbReference>
<dbReference type="EMBL" id="CP011853">
    <property type="protein sequence ID" value="ALG84191.1"/>
    <property type="molecule type" value="Genomic_DNA"/>
</dbReference>
<evidence type="ECO:0000313" key="9">
    <source>
        <dbReference type="Proteomes" id="UP000063789"/>
    </source>
</evidence>
<proteinExistence type="predicted"/>
<dbReference type="AlphaFoldDB" id="A0A0N7FUF2"/>
<keyword evidence="5" id="KW-1133">Transmembrane helix</keyword>
<evidence type="ECO:0000256" key="3">
    <source>
        <dbReference type="ARBA" id="ARBA00023012"/>
    </source>
</evidence>
<dbReference type="InterPro" id="IPR007168">
    <property type="entry name" value="Phageshock_PspC_N"/>
</dbReference>
<name>A0A0N7FUF2_9ACTN</name>
<evidence type="ECO:0000256" key="1">
    <source>
        <dbReference type="ARBA" id="ARBA00022679"/>
    </source>
</evidence>
<feature type="transmembrane region" description="Helical" evidence="5">
    <location>
        <begin position="108"/>
        <end position="125"/>
    </location>
</feature>
<dbReference type="GO" id="GO:0000160">
    <property type="term" value="P:phosphorelay signal transduction system"/>
    <property type="evidence" value="ECO:0007669"/>
    <property type="project" value="UniProtKB-KW"/>
</dbReference>
<feature type="transmembrane region" description="Helical" evidence="5">
    <location>
        <begin position="137"/>
        <end position="159"/>
    </location>
</feature>
<dbReference type="RefSeq" id="WP_062392167.1">
    <property type="nucleotide sequence ID" value="NZ_CP011853.1"/>
</dbReference>
<feature type="transmembrane region" description="Helical" evidence="5">
    <location>
        <begin position="171"/>
        <end position="190"/>
    </location>
</feature>
<feature type="transmembrane region" description="Helical" evidence="5">
    <location>
        <begin position="85"/>
        <end position="102"/>
    </location>
</feature>
<dbReference type="STRING" id="1136941.ACH46_06310"/>
<dbReference type="Gene3D" id="3.30.565.10">
    <property type="entry name" value="Histidine kinase-like ATPase, C-terminal domain"/>
    <property type="match status" value="1"/>
</dbReference>
<sequence>MTRTTDIQRPDRMRRRSGGKVVAGVCGGIADHLGVDVFRVRVVFVVLAALAGAGVAAYGLLWFLCPTGDDVGPGSPRERRQAQGLVVLGVIVLLANGFVASSAPASTLLALIVVLGGAALVWREVDVTGASSRSGFITWLRLAAGAVLVVGGLIVLVAAPDTALAGMNPTLLAVLGTLFGVVLLTVPLWMRMWRSLNAERAARIRNQEREEIASHLHDSVLQTLALIQKRAAQPDVVAQLARRQERELRQWLFGDQARRNESLAAAIAAVSAEVEDAYGLEIETVTVGDVTPDELRDEKIAHSLQALVASAREAVVNAAKHSGADKVDVYCEVDDEQIEVFVRDRGVGFDPDAVDSDRQGIAKSIRARMERAGGTARITSTPGRGTNVALKLPRTRRGGSSPILDDDHPEKLEQQ</sequence>
<keyword evidence="2 8" id="KW-0418">Kinase</keyword>
<keyword evidence="9" id="KW-1185">Reference proteome</keyword>
<organism evidence="8 9">
    <name type="scientific">Gordonia phthalatica</name>
    <dbReference type="NCBI Taxonomy" id="1136941"/>
    <lineage>
        <taxon>Bacteria</taxon>
        <taxon>Bacillati</taxon>
        <taxon>Actinomycetota</taxon>
        <taxon>Actinomycetes</taxon>
        <taxon>Mycobacteriales</taxon>
        <taxon>Gordoniaceae</taxon>
        <taxon>Gordonia</taxon>
    </lineage>
</organism>
<feature type="domain" description="Phage shock protein PspC N-terminal" evidence="7">
    <location>
        <begin position="12"/>
        <end position="67"/>
    </location>
</feature>
<evidence type="ECO:0000256" key="4">
    <source>
        <dbReference type="SAM" id="MobiDB-lite"/>
    </source>
</evidence>
<dbReference type="InterPro" id="IPR050482">
    <property type="entry name" value="Sensor_HK_TwoCompSys"/>
</dbReference>
<dbReference type="Proteomes" id="UP000063789">
    <property type="component" value="Chromosome"/>
</dbReference>
<accession>A0A0N7FUF2</accession>
<dbReference type="KEGG" id="goq:ACH46_06310"/>
<dbReference type="CDD" id="cd16917">
    <property type="entry name" value="HATPase_UhpB-NarQ-NarX-like"/>
    <property type="match status" value="1"/>
</dbReference>
<evidence type="ECO:0000256" key="5">
    <source>
        <dbReference type="SAM" id="Phobius"/>
    </source>
</evidence>
<dbReference type="OrthoDB" id="3534856at2"/>
<evidence type="ECO:0000259" key="6">
    <source>
        <dbReference type="Pfam" id="PF02518"/>
    </source>
</evidence>
<keyword evidence="1" id="KW-0808">Transferase</keyword>
<reference evidence="8 9" key="2">
    <citation type="journal article" date="2017" name="Int. J. Syst. Evol. Microbiol.">
        <title>Gordonia phthalatica sp. nov., a di-n-butyl phthalate-degrading bacterium isolated from activated sludge.</title>
        <authorList>
            <person name="Jin D."/>
            <person name="Kong X."/>
            <person name="Jia M."/>
            <person name="Yu X."/>
            <person name="Wang X."/>
            <person name="Zhuang X."/>
            <person name="Deng Y."/>
            <person name="Bai Z."/>
        </authorList>
    </citation>
    <scope>NUCLEOTIDE SEQUENCE [LARGE SCALE GENOMIC DNA]</scope>
    <source>
        <strain evidence="8 9">QH-11</strain>
    </source>
</reference>
<dbReference type="Pfam" id="PF04024">
    <property type="entry name" value="PspC"/>
    <property type="match status" value="1"/>
</dbReference>
<dbReference type="PATRIC" id="fig|1136941.3.peg.1290"/>
<dbReference type="InterPro" id="IPR036890">
    <property type="entry name" value="HATPase_C_sf"/>
</dbReference>
<feature type="domain" description="Histidine kinase/HSP90-like ATPase" evidence="6">
    <location>
        <begin position="311"/>
        <end position="395"/>
    </location>
</feature>